<keyword evidence="5" id="KW-0347">Helicase</keyword>
<evidence type="ECO:0000256" key="5">
    <source>
        <dbReference type="ARBA" id="ARBA00022806"/>
    </source>
</evidence>
<proteinExistence type="inferred from homology"/>
<keyword evidence="4 12" id="KW-0378">Hydrolase</keyword>
<feature type="compositionally biased region" description="Basic and acidic residues" evidence="10">
    <location>
        <begin position="655"/>
        <end position="667"/>
    </location>
</feature>
<evidence type="ECO:0000259" key="11">
    <source>
        <dbReference type="Pfam" id="PF17946"/>
    </source>
</evidence>
<evidence type="ECO:0000313" key="13">
    <source>
        <dbReference type="Proteomes" id="UP000683557"/>
    </source>
</evidence>
<evidence type="ECO:0000313" key="12">
    <source>
        <dbReference type="EMBL" id="QWV93759.1"/>
    </source>
</evidence>
<keyword evidence="13" id="KW-1185">Reference proteome</keyword>
<dbReference type="PIRSF" id="PIRSF000980">
    <property type="entry name" value="RecC"/>
    <property type="match status" value="1"/>
</dbReference>
<feature type="domain" description="RecC C-terminal" evidence="11">
    <location>
        <begin position="783"/>
        <end position="1003"/>
    </location>
</feature>
<dbReference type="Proteomes" id="UP000683557">
    <property type="component" value="Chromosome"/>
</dbReference>
<protein>
    <submittedName>
        <fullName evidence="12">Exodeoxyribonuclease V subunit gamma</fullName>
        <ecNumber evidence="12">3.1.11.5</ecNumber>
    </submittedName>
</protein>
<dbReference type="GO" id="GO:0008854">
    <property type="term" value="F:exodeoxyribonuclease V activity"/>
    <property type="evidence" value="ECO:0007669"/>
    <property type="project" value="UniProtKB-EC"/>
</dbReference>
<name>A0ABX8JAQ5_9BACT</name>
<keyword evidence="2" id="KW-0547">Nucleotide-binding</keyword>
<dbReference type="InterPro" id="IPR006697">
    <property type="entry name" value="RecC"/>
</dbReference>
<dbReference type="InterPro" id="IPR041500">
    <property type="entry name" value="RecC_C"/>
</dbReference>
<evidence type="ECO:0000256" key="8">
    <source>
        <dbReference type="ARBA" id="ARBA00023125"/>
    </source>
</evidence>
<dbReference type="CDD" id="cd22353">
    <property type="entry name" value="RecC_C-like"/>
    <property type="match status" value="1"/>
</dbReference>
<dbReference type="HAMAP" id="MF_01486">
    <property type="entry name" value="RecC"/>
    <property type="match status" value="1"/>
</dbReference>
<keyword evidence="3" id="KW-0227">DNA damage</keyword>
<keyword evidence="6" id="KW-0269">Exonuclease</keyword>
<keyword evidence="8" id="KW-0238">DNA-binding</keyword>
<feature type="compositionally biased region" description="Basic and acidic residues" evidence="10">
    <location>
        <begin position="1023"/>
        <end position="1034"/>
    </location>
</feature>
<evidence type="ECO:0000256" key="3">
    <source>
        <dbReference type="ARBA" id="ARBA00022763"/>
    </source>
</evidence>
<keyword evidence="1" id="KW-0540">Nuclease</keyword>
<feature type="region of interest" description="Disordered" evidence="10">
    <location>
        <begin position="1009"/>
        <end position="1034"/>
    </location>
</feature>
<organism evidence="12 13">
    <name type="scientific">Geomonas oryzisoli</name>
    <dbReference type="NCBI Taxonomy" id="2847992"/>
    <lineage>
        <taxon>Bacteria</taxon>
        <taxon>Pseudomonadati</taxon>
        <taxon>Thermodesulfobacteriota</taxon>
        <taxon>Desulfuromonadia</taxon>
        <taxon>Geobacterales</taxon>
        <taxon>Geobacteraceae</taxon>
        <taxon>Geomonas</taxon>
    </lineage>
</organism>
<dbReference type="PANTHER" id="PTHR30591:SF1">
    <property type="entry name" value="RECBCD ENZYME SUBUNIT RECC"/>
    <property type="match status" value="1"/>
</dbReference>
<dbReference type="RefSeq" id="WP_216800503.1">
    <property type="nucleotide sequence ID" value="NZ_CP076723.1"/>
</dbReference>
<evidence type="ECO:0000256" key="7">
    <source>
        <dbReference type="ARBA" id="ARBA00022840"/>
    </source>
</evidence>
<evidence type="ECO:0000256" key="6">
    <source>
        <dbReference type="ARBA" id="ARBA00022839"/>
    </source>
</evidence>
<keyword evidence="7" id="KW-0067">ATP-binding</keyword>
<dbReference type="PANTHER" id="PTHR30591">
    <property type="entry name" value="RECBCD ENZYME SUBUNIT RECC"/>
    <property type="match status" value="1"/>
</dbReference>
<sequence length="1079" mass="121219">MPLYIHTSNLMEHLVDRLEKVVRAPRRAPCSPFDKELIVVQSKGMQRWLSMELAARIGVWANGEFLFPNRFVERVFTEVLPDAPEEAPLFSPEVMTWRILGLLQQAPAAPGFEEIAAYLLDDADGLKRMQLAQRVADTFDRYTVYRPEKLLEWEQGKEDHWQAQLWRALTADVTQKHRGRLLHEFRKALDAGRLPDRRRISVIGIPSLPPFHLEVLARIAQHAEVNLFLLNPCRQYWGEIVSERELARLEKRGEVAEQWYETGNPLLASWGKLGRDFFEAIIDGCGEHERQDRFSRLPQGPLLYEVQADIVELRGADAGVRHLDAGDLSLEVHSCHSPMREVEVLYDTLLSIFDADPTLSPRDVLVMTPDIESYAPYISAVFGNPEPGAERIPYSIADRSLKNEGEAAQALLSILGLCGGRYGVATVLDILESAPVARRFSLNEDDLETVRDWLRGANIRWGIDAAQRAEHGVPPFHENSWSAGLDRLLLGYAMNGDGRSFYHDILPFDDMEGGVALVLGRFLSFCEKLFAETQGLARARRAADWVPVLRRILDDFILPDQEGERELLSLIEIAKKLGECGSQGGFEEEITIEVVRYWVEQQLGSSERGLGFLTGGVTFCAMLPMRSIPFPVVALIGMDDGQFPRKNPSQGFDLMTRERRPGDRSPRDEDRYLFLEALLSARKRLHISYVGQGIKDNAELPPCVLVSELQDYLARCFVTHDGKPAGQARRHPLQPFSPRYFTGDNGLFSYSQQNCAGAAAKLVPTVPPVPFLATPLPQWEESSTVTLKSLVDFLCNPSKELLRRRLGVRIVEGDDPLEEVEPFALDSLEKYQLEQEIVAAVLRGEELELPFAVACARGDLPPGVCGAALYQKLGEPAAAFATKVNEAAAGEPLRPLDIDLRLPAGRIIGRLENLRNDRMVRYRYTELKPKDQLRLWVEHLALNCARAEGYPLQSTFVASKSTIDLPAIEDGEQYLNQLLELYRQGMSSPLKFFPETSFEYAKNAREPKTAGKALGAAQTAWRGSERKKGDGKDEYVRRCFGEEAPLDDEFQALARQVWEPILGNQTGKSSRKKKAGEVS</sequence>
<dbReference type="NCBIfam" id="TIGR01450">
    <property type="entry name" value="recC"/>
    <property type="match status" value="1"/>
</dbReference>
<accession>A0ABX8JAQ5</accession>
<evidence type="ECO:0000256" key="2">
    <source>
        <dbReference type="ARBA" id="ARBA00022741"/>
    </source>
</evidence>
<reference evidence="12 13" key="1">
    <citation type="submission" date="2021-06" db="EMBL/GenBank/DDBJ databases">
        <title>Gemonas diversity in paddy soil.</title>
        <authorList>
            <person name="Liu G."/>
        </authorList>
    </citation>
    <scope>NUCLEOTIDE SEQUENCE [LARGE SCALE GENOMIC DNA]</scope>
    <source>
        <strain evidence="12 13">RG10</strain>
    </source>
</reference>
<evidence type="ECO:0000256" key="10">
    <source>
        <dbReference type="SAM" id="MobiDB-lite"/>
    </source>
</evidence>
<dbReference type="Pfam" id="PF04257">
    <property type="entry name" value="Exonuc_V_gamma"/>
    <property type="match status" value="1"/>
</dbReference>
<keyword evidence="9" id="KW-0234">DNA repair</keyword>
<dbReference type="EMBL" id="CP076723">
    <property type="protein sequence ID" value="QWV93759.1"/>
    <property type="molecule type" value="Genomic_DNA"/>
</dbReference>
<evidence type="ECO:0000256" key="4">
    <source>
        <dbReference type="ARBA" id="ARBA00022801"/>
    </source>
</evidence>
<dbReference type="EC" id="3.1.11.5" evidence="12"/>
<evidence type="ECO:0000256" key="9">
    <source>
        <dbReference type="ARBA" id="ARBA00023204"/>
    </source>
</evidence>
<feature type="region of interest" description="Disordered" evidence="10">
    <location>
        <begin position="647"/>
        <end position="667"/>
    </location>
</feature>
<dbReference type="Pfam" id="PF17946">
    <property type="entry name" value="RecC_C"/>
    <property type="match status" value="1"/>
</dbReference>
<evidence type="ECO:0000256" key="1">
    <source>
        <dbReference type="ARBA" id="ARBA00022722"/>
    </source>
</evidence>
<gene>
    <name evidence="12" type="primary">recC</name>
    <name evidence="12" type="ORF">KP004_00780</name>
</gene>